<dbReference type="Proteomes" id="UP000756921">
    <property type="component" value="Unassembled WGS sequence"/>
</dbReference>
<feature type="region of interest" description="Disordered" evidence="1">
    <location>
        <begin position="95"/>
        <end position="122"/>
    </location>
</feature>
<sequence>MRQEDVLLQTPEAGNRERPQAWTGSPASVTVGDLLRTDDDRQKRQGTCGQQASSCAGVPEAASRRPAGDVWKSQRRANVHRGNMFGGFLQCSRLQPGQQVASPHSGRDLQGTAGSGQSEGGRQSRVIAACIATLSSTSGKRRAIDTAAPSTMRGPHNREKTQNQQETIEIDGKRDKQRVKVMFTGGVAKRAEVEA</sequence>
<proteinExistence type="predicted"/>
<feature type="compositionally biased region" description="Polar residues" evidence="1">
    <location>
        <begin position="45"/>
        <end position="54"/>
    </location>
</feature>
<keyword evidence="3" id="KW-1185">Reference proteome</keyword>
<accession>A0A9P6KQX3</accession>
<protein>
    <submittedName>
        <fullName evidence="2">Uncharacterized protein</fullName>
    </submittedName>
</protein>
<dbReference type="EMBL" id="WJXW01000006">
    <property type="protein sequence ID" value="KAF9735009.1"/>
    <property type="molecule type" value="Genomic_DNA"/>
</dbReference>
<comment type="caution">
    <text evidence="2">The sequence shown here is derived from an EMBL/GenBank/DDBJ whole genome shotgun (WGS) entry which is preliminary data.</text>
</comment>
<evidence type="ECO:0000256" key="1">
    <source>
        <dbReference type="SAM" id="MobiDB-lite"/>
    </source>
</evidence>
<feature type="region of interest" description="Disordered" evidence="1">
    <location>
        <begin position="1"/>
        <end position="74"/>
    </location>
</feature>
<feature type="region of interest" description="Disordered" evidence="1">
    <location>
        <begin position="138"/>
        <end position="166"/>
    </location>
</feature>
<name>A0A9P6KQX3_9PLEO</name>
<dbReference type="AlphaFoldDB" id="A0A9P6KQX3"/>
<gene>
    <name evidence="2" type="ORF">PMIN01_06414</name>
</gene>
<evidence type="ECO:0000313" key="2">
    <source>
        <dbReference type="EMBL" id="KAF9735009.1"/>
    </source>
</evidence>
<evidence type="ECO:0000313" key="3">
    <source>
        <dbReference type="Proteomes" id="UP000756921"/>
    </source>
</evidence>
<reference evidence="2" key="1">
    <citation type="journal article" date="2020" name="Mol. Plant Microbe Interact.">
        <title>Genome Sequence of the Biocontrol Agent Coniothyrium minitans strain Conio (IMI 134523).</title>
        <authorList>
            <person name="Patel D."/>
            <person name="Shittu T.A."/>
            <person name="Baroncelli R."/>
            <person name="Muthumeenakshi S."/>
            <person name="Osborne T.H."/>
            <person name="Janganan T.K."/>
            <person name="Sreenivasaprasad S."/>
        </authorList>
    </citation>
    <scope>NUCLEOTIDE SEQUENCE</scope>
    <source>
        <strain evidence="2">Conio</strain>
    </source>
</reference>
<organism evidence="2 3">
    <name type="scientific">Paraphaeosphaeria minitans</name>
    <dbReference type="NCBI Taxonomy" id="565426"/>
    <lineage>
        <taxon>Eukaryota</taxon>
        <taxon>Fungi</taxon>
        <taxon>Dikarya</taxon>
        <taxon>Ascomycota</taxon>
        <taxon>Pezizomycotina</taxon>
        <taxon>Dothideomycetes</taxon>
        <taxon>Pleosporomycetidae</taxon>
        <taxon>Pleosporales</taxon>
        <taxon>Massarineae</taxon>
        <taxon>Didymosphaeriaceae</taxon>
        <taxon>Paraphaeosphaeria</taxon>
    </lineage>
</organism>